<feature type="domain" description="C2H2-type" evidence="10">
    <location>
        <begin position="517"/>
        <end position="544"/>
    </location>
</feature>
<evidence type="ECO:0000259" key="10">
    <source>
        <dbReference type="PROSITE" id="PS50157"/>
    </source>
</evidence>
<feature type="domain" description="C2H2-type" evidence="10">
    <location>
        <begin position="189"/>
        <end position="216"/>
    </location>
</feature>
<dbReference type="GO" id="GO:0005634">
    <property type="term" value="C:nucleus"/>
    <property type="evidence" value="ECO:0007669"/>
    <property type="project" value="UniProtKB-SubCell"/>
</dbReference>
<dbReference type="Pfam" id="PF00096">
    <property type="entry name" value="zf-C2H2"/>
    <property type="match status" value="9"/>
</dbReference>
<feature type="domain" description="C2H2-type" evidence="10">
    <location>
        <begin position="489"/>
        <end position="516"/>
    </location>
</feature>
<evidence type="ECO:0000256" key="6">
    <source>
        <dbReference type="ARBA" id="ARBA00022833"/>
    </source>
</evidence>
<feature type="domain" description="C2H2-type" evidence="10">
    <location>
        <begin position="573"/>
        <end position="600"/>
    </location>
</feature>
<dbReference type="GO" id="GO:0048598">
    <property type="term" value="P:embryonic morphogenesis"/>
    <property type="evidence" value="ECO:0007669"/>
    <property type="project" value="UniProtKB-ARBA"/>
</dbReference>
<dbReference type="EMBL" id="WJQU01002913">
    <property type="protein sequence ID" value="KAJ6629281.1"/>
    <property type="molecule type" value="Genomic_DNA"/>
</dbReference>
<dbReference type="GO" id="GO:0000977">
    <property type="term" value="F:RNA polymerase II transcription regulatory region sequence-specific DNA binding"/>
    <property type="evidence" value="ECO:0007669"/>
    <property type="project" value="TreeGrafter"/>
</dbReference>
<evidence type="ECO:0000313" key="12">
    <source>
        <dbReference type="Proteomes" id="UP001151699"/>
    </source>
</evidence>
<keyword evidence="7" id="KW-0539">Nucleus</keyword>
<keyword evidence="5 8" id="KW-0863">Zinc-finger</keyword>
<feature type="domain" description="C2H2-type" evidence="10">
    <location>
        <begin position="130"/>
        <end position="157"/>
    </location>
</feature>
<dbReference type="InterPro" id="IPR013087">
    <property type="entry name" value="Znf_C2H2_type"/>
</dbReference>
<comment type="caution">
    <text evidence="11">The sequence shown here is derived from an EMBL/GenBank/DDBJ whole genome shotgun (WGS) entry which is preliminary data.</text>
</comment>
<dbReference type="FunFam" id="3.30.160.60:FF:000624">
    <property type="entry name" value="zinc finger protein 697"/>
    <property type="match status" value="2"/>
</dbReference>
<dbReference type="InterPro" id="IPR036236">
    <property type="entry name" value="Znf_C2H2_sf"/>
</dbReference>
<feature type="domain" description="C2H2-type" evidence="10">
    <location>
        <begin position="158"/>
        <end position="181"/>
    </location>
</feature>
<dbReference type="FunFam" id="3.30.160.60:FF:001498">
    <property type="entry name" value="Zinc finger protein 404"/>
    <property type="match status" value="1"/>
</dbReference>
<accession>A0A9Q0MJM1</accession>
<feature type="domain" description="C2H2-type" evidence="10">
    <location>
        <begin position="361"/>
        <end position="389"/>
    </location>
</feature>
<protein>
    <submittedName>
        <fullName evidence="11">Zinc finger protein</fullName>
    </submittedName>
</protein>
<keyword evidence="12" id="KW-1185">Reference proteome</keyword>
<keyword evidence="6" id="KW-0862">Zinc</keyword>
<dbReference type="PANTHER" id="PTHR24381:SF445">
    <property type="entry name" value="GASTRULA ZINC FINGER PROTEIN XLCGF28.1-LIKE-RELATED"/>
    <property type="match status" value="1"/>
</dbReference>
<name>A0A9Q0MJM1_9DIPT</name>
<organism evidence="11 12">
    <name type="scientific">Pseudolycoriella hygida</name>
    <dbReference type="NCBI Taxonomy" id="35572"/>
    <lineage>
        <taxon>Eukaryota</taxon>
        <taxon>Metazoa</taxon>
        <taxon>Ecdysozoa</taxon>
        <taxon>Arthropoda</taxon>
        <taxon>Hexapoda</taxon>
        <taxon>Insecta</taxon>
        <taxon>Pterygota</taxon>
        <taxon>Neoptera</taxon>
        <taxon>Endopterygota</taxon>
        <taxon>Diptera</taxon>
        <taxon>Nematocera</taxon>
        <taxon>Sciaroidea</taxon>
        <taxon>Sciaridae</taxon>
        <taxon>Pseudolycoriella</taxon>
    </lineage>
</organism>
<dbReference type="PROSITE" id="PS50157">
    <property type="entry name" value="ZINC_FINGER_C2H2_2"/>
    <property type="match status" value="16"/>
</dbReference>
<comment type="function">
    <text evidence="1">May be involved in transcriptional regulation.</text>
</comment>
<keyword evidence="3" id="KW-0479">Metal-binding</keyword>
<dbReference type="FunFam" id="3.30.160.60:FF:000736">
    <property type="entry name" value="Zinc finger protein 423"/>
    <property type="match status" value="1"/>
</dbReference>
<dbReference type="GO" id="GO:0008270">
    <property type="term" value="F:zinc ion binding"/>
    <property type="evidence" value="ECO:0007669"/>
    <property type="project" value="UniProtKB-KW"/>
</dbReference>
<feature type="domain" description="C2H2-type" evidence="10">
    <location>
        <begin position="216"/>
        <end position="243"/>
    </location>
</feature>
<dbReference type="GO" id="GO:0000981">
    <property type="term" value="F:DNA-binding transcription factor activity, RNA polymerase II-specific"/>
    <property type="evidence" value="ECO:0007669"/>
    <property type="project" value="TreeGrafter"/>
</dbReference>
<evidence type="ECO:0000256" key="8">
    <source>
        <dbReference type="PROSITE-ProRule" id="PRU00042"/>
    </source>
</evidence>
<dbReference type="SMART" id="SM00355">
    <property type="entry name" value="ZnF_C2H2"/>
    <property type="match status" value="19"/>
</dbReference>
<dbReference type="OrthoDB" id="7777190at2759"/>
<gene>
    <name evidence="11" type="primary">ZNF845_0</name>
    <name evidence="11" type="ORF">Bhyg_17198</name>
</gene>
<feature type="domain" description="C2H2-type" evidence="10">
    <location>
        <begin position="407"/>
        <end position="434"/>
    </location>
</feature>
<feature type="domain" description="C2H2-type" evidence="10">
    <location>
        <begin position="73"/>
        <end position="100"/>
    </location>
</feature>
<dbReference type="FunFam" id="3.30.160.60:FF:000446">
    <property type="entry name" value="Zinc finger protein"/>
    <property type="match status" value="1"/>
</dbReference>
<dbReference type="FunFam" id="3.30.160.60:FF:000634">
    <property type="entry name" value="Zinc finger X-chromosomal protein"/>
    <property type="match status" value="1"/>
</dbReference>
<evidence type="ECO:0000313" key="11">
    <source>
        <dbReference type="EMBL" id="KAJ6629281.1"/>
    </source>
</evidence>
<dbReference type="Proteomes" id="UP001151699">
    <property type="component" value="Unassembled WGS sequence"/>
</dbReference>
<evidence type="ECO:0000256" key="9">
    <source>
        <dbReference type="SAM" id="MobiDB-lite"/>
    </source>
</evidence>
<dbReference type="AlphaFoldDB" id="A0A9Q0MJM1"/>
<evidence type="ECO:0000256" key="5">
    <source>
        <dbReference type="ARBA" id="ARBA00022771"/>
    </source>
</evidence>
<feature type="region of interest" description="Disordered" evidence="9">
    <location>
        <begin position="1"/>
        <end position="32"/>
    </location>
</feature>
<dbReference type="GO" id="GO:0048729">
    <property type="term" value="P:tissue morphogenesis"/>
    <property type="evidence" value="ECO:0007669"/>
    <property type="project" value="UniProtKB-ARBA"/>
</dbReference>
<dbReference type="PANTHER" id="PTHR24381">
    <property type="entry name" value="ZINC FINGER PROTEIN"/>
    <property type="match status" value="1"/>
</dbReference>
<dbReference type="FunFam" id="3.30.160.60:FF:000100">
    <property type="entry name" value="Zinc finger 45-like"/>
    <property type="match status" value="2"/>
</dbReference>
<dbReference type="FunFam" id="3.30.160.60:FF:001049">
    <property type="entry name" value="zinc finger protein 319"/>
    <property type="match status" value="1"/>
</dbReference>
<feature type="domain" description="C2H2-type" evidence="10">
    <location>
        <begin position="601"/>
        <end position="628"/>
    </location>
</feature>
<evidence type="ECO:0000256" key="4">
    <source>
        <dbReference type="ARBA" id="ARBA00022737"/>
    </source>
</evidence>
<sequence length="764" mass="87198">METDPLSPSTAFDSLEVQPKEQQVSAKTKSEGNVFKNSSDPLDFICFVCHNEFDDVAKLHVHMSMKHKGIKPYRCEYCGKAFATTKSVGVHLQVHHFGRSDKYLCLPCKSYFRGADDLSNHNALVHKKSYQCGKCCKCFSHMSELTAHERMHSFNKPFHCERCDESFMSQSSLSLHVHRVHKFSVDRQIHCPLCDYSFSKQSDLNAHLYVHDEETLECPDCGELFDNLEVFTEHMEIHEKKVETTGNAIADLEDAAELAEESDDFMDDTPMDDGFDDNNESNLTKMGVILSYTCPICFKVYSDVAKFNSHCEEHNASTDGGPVTKTLSKPTEEMLKPNRPKTKRTAVSLKWQENDNKIRNFSCEKCNRSFTMASTLSLHLRRTHLGIKPYKCQVCEWTFAQSSEKPYSCTTCGARFSQKRNLRNHMKMHTDEPSICKYCHKKFLIDTSLVQHLKKHEPNVTNCTVCKIPFSNQDFLDKHSRRCMTKDKHQCTQCDKSFAKAGDLVKHNRKHTGERPFVCTLCNKTFSHPTSLRNHGAVHTKLKPFICSYCGQAFSFHGNLKVHLVSHSGEKPFSCHICGKSFARSANLKEHVKIHTGEKNYKCAVCEKSFTNSSTFSKHKKIHSGEKPHHCSFCDKRFSQHAHLVKHTRIHTNEKPYGCDVCNKYFRRSDTLANHLRTHLKDDRNNYHKLSTADPSDQSTKLQVPVPTLDVQLIQQSSNTIEDVPQIIYTITTPANVTGVTADQINMELLNDAQTNPHFIITSL</sequence>
<feature type="domain" description="C2H2-type" evidence="10">
    <location>
        <begin position="434"/>
        <end position="461"/>
    </location>
</feature>
<evidence type="ECO:0000256" key="3">
    <source>
        <dbReference type="ARBA" id="ARBA00022723"/>
    </source>
</evidence>
<dbReference type="Gene3D" id="3.30.160.60">
    <property type="entry name" value="Classic Zinc Finger"/>
    <property type="match status" value="13"/>
</dbReference>
<evidence type="ECO:0000256" key="1">
    <source>
        <dbReference type="ARBA" id="ARBA00003767"/>
    </source>
</evidence>
<feature type="domain" description="C2H2-type" evidence="10">
    <location>
        <begin position="657"/>
        <end position="684"/>
    </location>
</feature>
<feature type="compositionally biased region" description="Polar residues" evidence="9">
    <location>
        <begin position="1"/>
        <end position="12"/>
    </location>
</feature>
<reference evidence="11" key="1">
    <citation type="submission" date="2022-07" db="EMBL/GenBank/DDBJ databases">
        <authorList>
            <person name="Trinca V."/>
            <person name="Uliana J.V.C."/>
            <person name="Torres T.T."/>
            <person name="Ward R.J."/>
            <person name="Monesi N."/>
        </authorList>
    </citation>
    <scope>NUCLEOTIDE SEQUENCE</scope>
    <source>
        <strain evidence="11">HSMRA1968</strain>
        <tissue evidence="11">Whole embryos</tissue>
    </source>
</reference>
<comment type="subcellular location">
    <subcellularLocation>
        <location evidence="2">Nucleus</location>
    </subcellularLocation>
</comment>
<feature type="domain" description="C2H2-type" evidence="10">
    <location>
        <begin position="629"/>
        <end position="656"/>
    </location>
</feature>
<proteinExistence type="predicted"/>
<keyword evidence="4" id="KW-0677">Repeat</keyword>
<dbReference type="SUPFAM" id="SSF57667">
    <property type="entry name" value="beta-beta-alpha zinc fingers"/>
    <property type="match status" value="9"/>
</dbReference>
<evidence type="ECO:0000256" key="7">
    <source>
        <dbReference type="ARBA" id="ARBA00023242"/>
    </source>
</evidence>
<feature type="domain" description="C2H2-type" evidence="10">
    <location>
        <begin position="44"/>
        <end position="72"/>
    </location>
</feature>
<evidence type="ECO:0000256" key="2">
    <source>
        <dbReference type="ARBA" id="ARBA00004123"/>
    </source>
</evidence>
<feature type="domain" description="C2H2-type" evidence="10">
    <location>
        <begin position="545"/>
        <end position="572"/>
    </location>
</feature>
<dbReference type="PROSITE" id="PS00028">
    <property type="entry name" value="ZINC_FINGER_C2H2_1"/>
    <property type="match status" value="17"/>
</dbReference>
<dbReference type="Pfam" id="PF13894">
    <property type="entry name" value="zf-C2H2_4"/>
    <property type="match status" value="1"/>
</dbReference>